<proteinExistence type="predicted"/>
<sequence length="34" mass="3813">MFRYNLLIMKLLTNKSIKNKPGLQAGLTGHIAVK</sequence>
<dbReference type="EMBL" id="FUWH01000002">
    <property type="protein sequence ID" value="SJZ48411.1"/>
    <property type="molecule type" value="Genomic_DNA"/>
</dbReference>
<organism evidence="1 2">
    <name type="scientific">Sediminibacterium ginsengisoli</name>
    <dbReference type="NCBI Taxonomy" id="413434"/>
    <lineage>
        <taxon>Bacteria</taxon>
        <taxon>Pseudomonadati</taxon>
        <taxon>Bacteroidota</taxon>
        <taxon>Chitinophagia</taxon>
        <taxon>Chitinophagales</taxon>
        <taxon>Chitinophagaceae</taxon>
        <taxon>Sediminibacterium</taxon>
    </lineage>
</organism>
<protein>
    <submittedName>
        <fullName evidence="1">Uncharacterized protein</fullName>
    </submittedName>
</protein>
<dbReference type="Proteomes" id="UP000190888">
    <property type="component" value="Unassembled WGS sequence"/>
</dbReference>
<keyword evidence="2" id="KW-1185">Reference proteome</keyword>
<dbReference type="AlphaFoldDB" id="A0A1T4L1E5"/>
<dbReference type="STRING" id="413434.SAMN04488132_102245"/>
<evidence type="ECO:0000313" key="2">
    <source>
        <dbReference type="Proteomes" id="UP000190888"/>
    </source>
</evidence>
<name>A0A1T4L1E5_9BACT</name>
<gene>
    <name evidence="1" type="ORF">SAMN04488132_102245</name>
</gene>
<reference evidence="1 2" key="1">
    <citation type="submission" date="2017-02" db="EMBL/GenBank/DDBJ databases">
        <authorList>
            <person name="Peterson S.W."/>
        </authorList>
    </citation>
    <scope>NUCLEOTIDE SEQUENCE [LARGE SCALE GENOMIC DNA]</scope>
    <source>
        <strain evidence="1 2">DSM 22335</strain>
    </source>
</reference>
<accession>A0A1T4L1E5</accession>
<evidence type="ECO:0000313" key="1">
    <source>
        <dbReference type="EMBL" id="SJZ48411.1"/>
    </source>
</evidence>